<evidence type="ECO:0000313" key="13">
    <source>
        <dbReference type="Proteomes" id="UP001372834"/>
    </source>
</evidence>
<name>A0AAN8S5E8_POLSC</name>
<comment type="cofactor">
    <cofactor evidence="1">
        <name>Mn(2+)</name>
        <dbReference type="ChEBI" id="CHEBI:29035"/>
    </cofactor>
</comment>
<evidence type="ECO:0000256" key="6">
    <source>
        <dbReference type="ARBA" id="ARBA00022842"/>
    </source>
</evidence>
<accession>A0AAN8S5E8</accession>
<evidence type="ECO:0000256" key="5">
    <source>
        <dbReference type="ARBA" id="ARBA00022801"/>
    </source>
</evidence>
<gene>
    <name evidence="12" type="ORF">RUM43_006386</name>
</gene>
<comment type="caution">
    <text evidence="12">The sequence shown here is derived from an EMBL/GenBank/DDBJ whole genome shotgun (WGS) entry which is preliminary data.</text>
</comment>
<evidence type="ECO:0000256" key="8">
    <source>
        <dbReference type="ARBA" id="ARBA00023211"/>
    </source>
</evidence>
<dbReference type="PANTHER" id="PTHR13832">
    <property type="entry name" value="PROTEIN PHOSPHATASE 2C"/>
    <property type="match status" value="1"/>
</dbReference>
<dbReference type="SMART" id="SM00332">
    <property type="entry name" value="PP2Cc"/>
    <property type="match status" value="1"/>
</dbReference>
<keyword evidence="8" id="KW-0464">Manganese</keyword>
<organism evidence="12 13">
    <name type="scientific">Polyplax serrata</name>
    <name type="common">Common mouse louse</name>
    <dbReference type="NCBI Taxonomy" id="468196"/>
    <lineage>
        <taxon>Eukaryota</taxon>
        <taxon>Metazoa</taxon>
        <taxon>Ecdysozoa</taxon>
        <taxon>Arthropoda</taxon>
        <taxon>Hexapoda</taxon>
        <taxon>Insecta</taxon>
        <taxon>Pterygota</taxon>
        <taxon>Neoptera</taxon>
        <taxon>Paraneoptera</taxon>
        <taxon>Psocodea</taxon>
        <taxon>Troctomorpha</taxon>
        <taxon>Phthiraptera</taxon>
        <taxon>Anoplura</taxon>
        <taxon>Polyplacidae</taxon>
        <taxon>Polyplax</taxon>
    </lineage>
</organism>
<feature type="domain" description="PPM-type phosphatase" evidence="11">
    <location>
        <begin position="27"/>
        <end position="609"/>
    </location>
</feature>
<feature type="region of interest" description="Disordered" evidence="10">
    <location>
        <begin position="204"/>
        <end position="423"/>
    </location>
</feature>
<dbReference type="SUPFAM" id="SSF81606">
    <property type="entry name" value="PP2C-like"/>
    <property type="match status" value="2"/>
</dbReference>
<feature type="compositionally biased region" description="Acidic residues" evidence="10">
    <location>
        <begin position="364"/>
        <end position="375"/>
    </location>
</feature>
<comment type="similarity">
    <text evidence="2 9">Belongs to the PP2C family.</text>
</comment>
<feature type="compositionally biased region" description="Acidic residues" evidence="10">
    <location>
        <begin position="382"/>
        <end position="423"/>
    </location>
</feature>
<feature type="compositionally biased region" description="Basic residues" evidence="10">
    <location>
        <begin position="329"/>
        <end position="341"/>
    </location>
</feature>
<dbReference type="Pfam" id="PF00481">
    <property type="entry name" value="PP2C"/>
    <property type="match status" value="2"/>
</dbReference>
<dbReference type="GO" id="GO:0004722">
    <property type="term" value="F:protein serine/threonine phosphatase activity"/>
    <property type="evidence" value="ECO:0007669"/>
    <property type="project" value="UniProtKB-EC"/>
</dbReference>
<dbReference type="InterPro" id="IPR015655">
    <property type="entry name" value="PP2C"/>
</dbReference>
<evidence type="ECO:0000259" key="11">
    <source>
        <dbReference type="PROSITE" id="PS51746"/>
    </source>
</evidence>
<dbReference type="InterPro" id="IPR000222">
    <property type="entry name" value="PP2C_BS"/>
</dbReference>
<feature type="compositionally biased region" description="Polar residues" evidence="10">
    <location>
        <begin position="226"/>
        <end position="256"/>
    </location>
</feature>
<feature type="compositionally biased region" description="Low complexity" evidence="10">
    <location>
        <begin position="257"/>
        <end position="277"/>
    </location>
</feature>
<dbReference type="PROSITE" id="PS01032">
    <property type="entry name" value="PPM_1"/>
    <property type="match status" value="1"/>
</dbReference>
<feature type="compositionally biased region" description="Basic and acidic residues" evidence="10">
    <location>
        <begin position="342"/>
        <end position="356"/>
    </location>
</feature>
<dbReference type="InterPro" id="IPR001932">
    <property type="entry name" value="PPM-type_phosphatase-like_dom"/>
</dbReference>
<dbReference type="PROSITE" id="PS51746">
    <property type="entry name" value="PPM_2"/>
    <property type="match status" value="1"/>
</dbReference>
<dbReference type="EMBL" id="JAWJWE010000037">
    <property type="protein sequence ID" value="KAK6626082.1"/>
    <property type="molecule type" value="Genomic_DNA"/>
</dbReference>
<evidence type="ECO:0000256" key="9">
    <source>
        <dbReference type="RuleBase" id="RU003465"/>
    </source>
</evidence>
<proteinExistence type="inferred from homology"/>
<dbReference type="InterPro" id="IPR036457">
    <property type="entry name" value="PPM-type-like_dom_sf"/>
</dbReference>
<dbReference type="EC" id="3.1.3.16" evidence="3"/>
<feature type="compositionally biased region" description="Basic and acidic residues" evidence="10">
    <location>
        <begin position="632"/>
        <end position="642"/>
    </location>
</feature>
<feature type="compositionally biased region" description="Polar residues" evidence="10">
    <location>
        <begin position="303"/>
        <end position="320"/>
    </location>
</feature>
<evidence type="ECO:0000256" key="10">
    <source>
        <dbReference type="SAM" id="MobiDB-lite"/>
    </source>
</evidence>
<feature type="compositionally biased region" description="Polar residues" evidence="10">
    <location>
        <begin position="643"/>
        <end position="672"/>
    </location>
</feature>
<dbReference type="Gene3D" id="3.60.40.10">
    <property type="entry name" value="PPM-type phosphatase domain"/>
    <property type="match status" value="2"/>
</dbReference>
<evidence type="ECO:0000256" key="4">
    <source>
        <dbReference type="ARBA" id="ARBA00022723"/>
    </source>
</evidence>
<dbReference type="PANTHER" id="PTHR13832:SF803">
    <property type="entry name" value="PROTEIN PHOSPHATASE 1G"/>
    <property type="match status" value="1"/>
</dbReference>
<keyword evidence="4" id="KW-0479">Metal-binding</keyword>
<evidence type="ECO:0000256" key="1">
    <source>
        <dbReference type="ARBA" id="ARBA00001936"/>
    </source>
</evidence>
<evidence type="ECO:0000256" key="3">
    <source>
        <dbReference type="ARBA" id="ARBA00013081"/>
    </source>
</evidence>
<dbReference type="AlphaFoldDB" id="A0AAN8S5E8"/>
<feature type="region of interest" description="Disordered" evidence="10">
    <location>
        <begin position="617"/>
        <end position="672"/>
    </location>
</feature>
<evidence type="ECO:0000256" key="2">
    <source>
        <dbReference type="ARBA" id="ARBA00006702"/>
    </source>
</evidence>
<evidence type="ECO:0000256" key="7">
    <source>
        <dbReference type="ARBA" id="ARBA00022912"/>
    </source>
</evidence>
<protein>
    <recommendedName>
        <fullName evidence="3">protein-serine/threonine phosphatase</fullName>
        <ecNumber evidence="3">3.1.3.16</ecNumber>
    </recommendedName>
</protein>
<sequence>MGLSLGAYLSHPITEKHSSNEENSKMIYGVSSMQGWRETQEDAHNCILDFDGDCSLFAVYDGHGGNEVSEYTSQHLPAFIKDSEFYKNGDYESALKDSFVKFDCTLKEPEVVEVLKKLAKYNEGMGEDDSESDDDNLGNLKAEAKMTIEEVMAKYVSSHKEDKKNNSEVIQSSDKVSTKDCSKFSEVSSNETECSSSKTNVCFNESDSEVSSSSSSCAVTRKSLSEKYNSNGKLSKSILDSTSNGEDALNSSGSSQVDKVNTSVSSDSSVAPSKAQSGSKKGSREGITSNLSTTEEGEAVTCNGETQSKTVEETISSSVENGEGEGAKSKGKGKALVKHQPKVKEEKEKESSEKLFQKFINSESNDEIIESDSDDVTFNGPESDDDDDDDDDDEDGEGDEEEDDDDEDDIDEEDDDSEDYEYENEVDRCFMEPGSESGCTALVALIKNNKLYVANAGDCRCVVSKNGEAIEMSLDHKPENDIELQRIEKAGGSVTAGRVNAGLNLSRALGDHVYKRTVGLPPEEQMISPLPDIQVLDLEPDIEFMVLACDGIWNSMSSKEVIDFVRPRLLENSGNLSKICEELFDHCLAPNTLCDGTGCDNMTAIIVQFKDSKFSTSRKKRQLEEESSEAEECIKKKQKTEDVTSTDSVGSSQQSAEDGFPEQSSNSPDTTQ</sequence>
<reference evidence="12 13" key="1">
    <citation type="submission" date="2023-10" db="EMBL/GenBank/DDBJ databases">
        <title>Genomes of two closely related lineages of the louse Polyplax serrata with different host specificities.</title>
        <authorList>
            <person name="Martinu J."/>
            <person name="Tarabai H."/>
            <person name="Stefka J."/>
            <person name="Hypsa V."/>
        </authorList>
    </citation>
    <scope>NUCLEOTIDE SEQUENCE [LARGE SCALE GENOMIC DNA]</scope>
    <source>
        <strain evidence="12">HR10_N</strain>
    </source>
</reference>
<keyword evidence="5 9" id="KW-0378">Hydrolase</keyword>
<dbReference type="GO" id="GO:0046872">
    <property type="term" value="F:metal ion binding"/>
    <property type="evidence" value="ECO:0007669"/>
    <property type="project" value="UniProtKB-KW"/>
</dbReference>
<dbReference type="CDD" id="cd00143">
    <property type="entry name" value="PP2Cc"/>
    <property type="match status" value="1"/>
</dbReference>
<keyword evidence="6" id="KW-0460">Magnesium</keyword>
<keyword evidence="7 9" id="KW-0904">Protein phosphatase</keyword>
<evidence type="ECO:0000313" key="12">
    <source>
        <dbReference type="EMBL" id="KAK6626082.1"/>
    </source>
</evidence>
<dbReference type="Proteomes" id="UP001372834">
    <property type="component" value="Unassembled WGS sequence"/>
</dbReference>